<evidence type="ECO:0000256" key="8">
    <source>
        <dbReference type="RuleBase" id="RU364036"/>
    </source>
</evidence>
<dbReference type="CDD" id="cd12240">
    <property type="entry name" value="RRM_NCBP2"/>
    <property type="match status" value="1"/>
</dbReference>
<feature type="compositionally biased region" description="Basic and acidic residues" evidence="9">
    <location>
        <begin position="243"/>
        <end position="253"/>
    </location>
</feature>
<dbReference type="SUPFAM" id="SSF54928">
    <property type="entry name" value="RNA-binding domain, RBD"/>
    <property type="match status" value="1"/>
</dbReference>
<evidence type="ECO:0000256" key="7">
    <source>
        <dbReference type="PROSITE-ProRule" id="PRU00176"/>
    </source>
</evidence>
<dbReference type="InterPro" id="IPR012677">
    <property type="entry name" value="Nucleotide-bd_a/b_plait_sf"/>
</dbReference>
<feature type="compositionally biased region" description="Low complexity" evidence="9">
    <location>
        <begin position="207"/>
        <end position="224"/>
    </location>
</feature>
<name>A0A7S1XIB7_9RHOD</name>
<sequence length="253" mass="26826">MAESRTLYVGNLGFGTREEQIWALFCMAGGVKRIVMGLDRVSKTPCGFCFVEFETRAAAQAAVWYINGTKLDQRVVRCDFDAGFEEGRQFGRGKSGGQVRDEHRTDFDEGRGGFGKRMTGMDMWSGAELASNPSAGFKRKRDDDNAGHPSGHGAASGMYRGRGFGGGGGGFRGRGGAGFGPQYGGFRGGRGGGAPMRGGWRGGGAGFAPQHRPFAAAAAPPGLATHTNGSDSDVQPRLKNARFNRDPDDVQDD</sequence>
<gene>
    <name evidence="11" type="ORF">EAUS1353_LOCUS723</name>
</gene>
<keyword evidence="3 8" id="KW-0507">mRNA processing</keyword>
<dbReference type="PANTHER" id="PTHR18847:SF0">
    <property type="entry name" value="NUCLEAR CAP-BINDING PROTEIN SUBUNIT 2"/>
    <property type="match status" value="1"/>
</dbReference>
<keyword evidence="5 8" id="KW-0508">mRNA splicing</keyword>
<keyword evidence="4 7" id="KW-0694">RNA-binding</keyword>
<dbReference type="InterPro" id="IPR000504">
    <property type="entry name" value="RRM_dom"/>
</dbReference>
<dbReference type="EMBL" id="HBGI01001126">
    <property type="protein sequence ID" value="CAD9238993.1"/>
    <property type="molecule type" value="Transcribed_RNA"/>
</dbReference>
<protein>
    <recommendedName>
        <fullName evidence="8">Nuclear cap-binding protein subunit 2</fullName>
    </recommendedName>
    <alternativeName>
        <fullName evidence="8">20 kDa nuclear cap-binding protein</fullName>
    </alternativeName>
</protein>
<evidence type="ECO:0000256" key="3">
    <source>
        <dbReference type="ARBA" id="ARBA00022664"/>
    </source>
</evidence>
<evidence type="ECO:0000256" key="1">
    <source>
        <dbReference type="ARBA" id="ARBA00004123"/>
    </source>
</evidence>
<feature type="compositionally biased region" description="Basic and acidic residues" evidence="9">
    <location>
        <begin position="99"/>
        <end position="111"/>
    </location>
</feature>
<evidence type="ECO:0000259" key="10">
    <source>
        <dbReference type="PROSITE" id="PS50102"/>
    </source>
</evidence>
<dbReference type="GO" id="GO:0045292">
    <property type="term" value="P:mRNA cis splicing, via spliceosome"/>
    <property type="evidence" value="ECO:0007669"/>
    <property type="project" value="InterPro"/>
</dbReference>
<dbReference type="PANTHER" id="PTHR18847">
    <property type="entry name" value="20 KD NUCLEAR CAP BINDING PROTEIN"/>
    <property type="match status" value="1"/>
</dbReference>
<dbReference type="GO" id="GO:0005634">
    <property type="term" value="C:nucleus"/>
    <property type="evidence" value="ECO:0007669"/>
    <property type="project" value="UniProtKB-SubCell"/>
</dbReference>
<feature type="compositionally biased region" description="Low complexity" evidence="9">
    <location>
        <begin position="147"/>
        <end position="159"/>
    </location>
</feature>
<feature type="region of interest" description="Disordered" evidence="9">
    <location>
        <begin position="182"/>
        <end position="253"/>
    </location>
</feature>
<dbReference type="Gene3D" id="3.30.70.330">
    <property type="match status" value="1"/>
</dbReference>
<comment type="similarity">
    <text evidence="2 8">Belongs to the RRM NCBP2 family.</text>
</comment>
<evidence type="ECO:0000256" key="4">
    <source>
        <dbReference type="ARBA" id="ARBA00022884"/>
    </source>
</evidence>
<dbReference type="SMART" id="SM00360">
    <property type="entry name" value="RRM"/>
    <property type="match status" value="1"/>
</dbReference>
<dbReference type="InterPro" id="IPR035979">
    <property type="entry name" value="RBD_domain_sf"/>
</dbReference>
<proteinExistence type="inferred from homology"/>
<keyword evidence="6 8" id="KW-0539">Nucleus</keyword>
<accession>A0A7S1XIB7</accession>
<feature type="region of interest" description="Disordered" evidence="9">
    <location>
        <begin position="89"/>
        <end position="115"/>
    </location>
</feature>
<dbReference type="Pfam" id="PF00076">
    <property type="entry name" value="RRM_1"/>
    <property type="match status" value="1"/>
</dbReference>
<evidence type="ECO:0000256" key="9">
    <source>
        <dbReference type="SAM" id="MobiDB-lite"/>
    </source>
</evidence>
<dbReference type="GO" id="GO:0005846">
    <property type="term" value="C:nuclear cap binding complex"/>
    <property type="evidence" value="ECO:0007669"/>
    <property type="project" value="InterPro"/>
</dbReference>
<dbReference type="InterPro" id="IPR034148">
    <property type="entry name" value="NCBP2_RRM"/>
</dbReference>
<feature type="region of interest" description="Disordered" evidence="9">
    <location>
        <begin position="129"/>
        <end position="160"/>
    </location>
</feature>
<reference evidence="11" key="1">
    <citation type="submission" date="2021-01" db="EMBL/GenBank/DDBJ databases">
        <authorList>
            <person name="Corre E."/>
            <person name="Pelletier E."/>
            <person name="Niang G."/>
            <person name="Scheremetjew M."/>
            <person name="Finn R."/>
            <person name="Kale V."/>
            <person name="Holt S."/>
            <person name="Cochrane G."/>
            <person name="Meng A."/>
            <person name="Brown T."/>
            <person name="Cohen L."/>
        </authorList>
    </citation>
    <scope>NUCLEOTIDE SEQUENCE</scope>
    <source>
        <strain evidence="11">CCMP3124</strain>
    </source>
</reference>
<organism evidence="11">
    <name type="scientific">Erythrolobus australicus</name>
    <dbReference type="NCBI Taxonomy" id="1077150"/>
    <lineage>
        <taxon>Eukaryota</taxon>
        <taxon>Rhodophyta</taxon>
        <taxon>Bangiophyceae</taxon>
        <taxon>Porphyridiales</taxon>
        <taxon>Porphyridiaceae</taxon>
        <taxon>Erythrolobus</taxon>
    </lineage>
</organism>
<dbReference type="GO" id="GO:0000339">
    <property type="term" value="F:RNA cap binding"/>
    <property type="evidence" value="ECO:0007669"/>
    <property type="project" value="InterPro"/>
</dbReference>
<dbReference type="PROSITE" id="PS50102">
    <property type="entry name" value="RRM"/>
    <property type="match status" value="1"/>
</dbReference>
<evidence type="ECO:0000313" key="11">
    <source>
        <dbReference type="EMBL" id="CAD9238993.1"/>
    </source>
</evidence>
<feature type="compositionally biased region" description="Gly residues" evidence="9">
    <location>
        <begin position="182"/>
        <end position="206"/>
    </location>
</feature>
<evidence type="ECO:0000256" key="6">
    <source>
        <dbReference type="ARBA" id="ARBA00023242"/>
    </source>
</evidence>
<dbReference type="AlphaFoldDB" id="A0A7S1XIB7"/>
<feature type="domain" description="RRM" evidence="10">
    <location>
        <begin position="5"/>
        <end position="83"/>
    </location>
</feature>
<evidence type="ECO:0000256" key="2">
    <source>
        <dbReference type="ARBA" id="ARBA00010725"/>
    </source>
</evidence>
<comment type="subcellular location">
    <subcellularLocation>
        <location evidence="1 8">Nucleus</location>
    </subcellularLocation>
</comment>
<dbReference type="InterPro" id="IPR027157">
    <property type="entry name" value="NCBP2"/>
</dbReference>
<evidence type="ECO:0000256" key="5">
    <source>
        <dbReference type="ARBA" id="ARBA00023187"/>
    </source>
</evidence>